<dbReference type="EMBL" id="LWDE02000082">
    <property type="protein sequence ID" value="KAE8253636.1"/>
    <property type="molecule type" value="Genomic_DNA"/>
</dbReference>
<gene>
    <name evidence="1" type="ORF">A4X06_0g1302</name>
</gene>
<evidence type="ECO:0000313" key="1">
    <source>
        <dbReference type="EMBL" id="KAE8253636.1"/>
    </source>
</evidence>
<dbReference type="AlphaFoldDB" id="A0A8X7MYN2"/>
<reference evidence="1" key="2">
    <citation type="journal article" date="2019" name="IMA Fungus">
        <title>Genome sequencing and comparison of five Tilletia species to identify candidate genes for the detection of regulated species infecting wheat.</title>
        <authorList>
            <person name="Nguyen H.D.T."/>
            <person name="Sultana T."/>
            <person name="Kesanakurti P."/>
            <person name="Hambleton S."/>
        </authorList>
    </citation>
    <scope>NUCLEOTIDE SEQUENCE</scope>
    <source>
        <strain evidence="1">DAOMC 236426</strain>
    </source>
</reference>
<comment type="caution">
    <text evidence="1">The sequence shown here is derived from an EMBL/GenBank/DDBJ whole genome shotgun (WGS) entry which is preliminary data.</text>
</comment>
<proteinExistence type="predicted"/>
<name>A0A8X7MYN2_9BASI</name>
<organism evidence="1 2">
    <name type="scientific">Tilletia controversa</name>
    <name type="common">dwarf bunt fungus</name>
    <dbReference type="NCBI Taxonomy" id="13291"/>
    <lineage>
        <taxon>Eukaryota</taxon>
        <taxon>Fungi</taxon>
        <taxon>Dikarya</taxon>
        <taxon>Basidiomycota</taxon>
        <taxon>Ustilaginomycotina</taxon>
        <taxon>Exobasidiomycetes</taxon>
        <taxon>Tilletiales</taxon>
        <taxon>Tilletiaceae</taxon>
        <taxon>Tilletia</taxon>
    </lineage>
</organism>
<dbReference type="Proteomes" id="UP000077684">
    <property type="component" value="Unassembled WGS sequence"/>
</dbReference>
<protein>
    <submittedName>
        <fullName evidence="1">Uncharacterized protein</fullName>
    </submittedName>
</protein>
<accession>A0A8X7MYN2</accession>
<reference evidence="1" key="1">
    <citation type="submission" date="2016-04" db="EMBL/GenBank/DDBJ databases">
        <authorList>
            <person name="Nguyen H.D."/>
            <person name="Samba Siva P."/>
            <person name="Cullis J."/>
            <person name="Levesque C.A."/>
            <person name="Hambleton S."/>
        </authorList>
    </citation>
    <scope>NUCLEOTIDE SEQUENCE</scope>
    <source>
        <strain evidence="1">DAOMC 236426</strain>
    </source>
</reference>
<evidence type="ECO:0000313" key="2">
    <source>
        <dbReference type="Proteomes" id="UP000077684"/>
    </source>
</evidence>
<sequence length="102" mass="11661">MLGAQIEADDRIWRRVEVFGCLCLERKYVDPRQQVVPFDVDEVLFEAEGFQSAAPDMFTEEVFIKRMAFPTRFVPGEVVLGAIEAISGGLFLRSDPRPYFLD</sequence>
<keyword evidence="2" id="KW-1185">Reference proteome</keyword>